<evidence type="ECO:0000256" key="1">
    <source>
        <dbReference type="ARBA" id="ARBA00001946"/>
    </source>
</evidence>
<gene>
    <name evidence="5" type="ORF">BAU17_12905</name>
</gene>
<dbReference type="Proteomes" id="UP000782705">
    <property type="component" value="Unassembled WGS sequence"/>
</dbReference>
<dbReference type="SUPFAM" id="SSF55811">
    <property type="entry name" value="Nudix"/>
    <property type="match status" value="1"/>
</dbReference>
<organism evidence="5 6">
    <name type="scientific">Candidatus Enterococcus willemsii</name>
    <dbReference type="NCBI Taxonomy" id="1857215"/>
    <lineage>
        <taxon>Bacteria</taxon>
        <taxon>Bacillati</taxon>
        <taxon>Bacillota</taxon>
        <taxon>Bacilli</taxon>
        <taxon>Lactobacillales</taxon>
        <taxon>Enterococcaceae</taxon>
        <taxon>Enterococcus</taxon>
    </lineage>
</organism>
<dbReference type="PRINTS" id="PR00502">
    <property type="entry name" value="NUDIXFAMILY"/>
</dbReference>
<name>A0ABQ6Z1K3_9ENTE</name>
<evidence type="ECO:0000259" key="4">
    <source>
        <dbReference type="PROSITE" id="PS51462"/>
    </source>
</evidence>
<evidence type="ECO:0000256" key="2">
    <source>
        <dbReference type="ARBA" id="ARBA00022801"/>
    </source>
</evidence>
<keyword evidence="6" id="KW-1185">Reference proteome</keyword>
<dbReference type="InterPro" id="IPR015797">
    <property type="entry name" value="NUDIX_hydrolase-like_dom_sf"/>
</dbReference>
<dbReference type="Pfam" id="PF00293">
    <property type="entry name" value="NUDIX"/>
    <property type="match status" value="1"/>
</dbReference>
<dbReference type="PROSITE" id="PS00893">
    <property type="entry name" value="NUDIX_BOX"/>
    <property type="match status" value="1"/>
</dbReference>
<proteinExistence type="inferred from homology"/>
<sequence>MIAVTENKLIAHALIKLNNKFLIIKRTKIKRNQPNVFPDYWDIPGGTVENGELPQEAAKREVLEETNQKIHITGIVYEDSNYDVKKDIIFTRLVYKGEILEKREILLDPEEHTQYALVKTIPTQEKVVDYLINILNHVQ</sequence>
<feature type="domain" description="Nudix hydrolase" evidence="4">
    <location>
        <begin position="1"/>
        <end position="135"/>
    </location>
</feature>
<evidence type="ECO:0000313" key="6">
    <source>
        <dbReference type="Proteomes" id="UP000782705"/>
    </source>
</evidence>
<dbReference type="InterPro" id="IPR000086">
    <property type="entry name" value="NUDIX_hydrolase_dom"/>
</dbReference>
<reference evidence="5 6" key="1">
    <citation type="submission" date="2016-06" db="EMBL/GenBank/DDBJ databases">
        <title>Four novel species of enterococci isolated from chicken manure.</title>
        <authorList>
            <person name="Van Tyne D."/>
        </authorList>
    </citation>
    <scope>NUCLEOTIDE SEQUENCE [LARGE SCALE GENOMIC DNA]</scope>
    <source>
        <strain evidence="5 6">CU12B</strain>
    </source>
</reference>
<comment type="similarity">
    <text evidence="3">Belongs to the Nudix hydrolase family.</text>
</comment>
<dbReference type="InterPro" id="IPR020084">
    <property type="entry name" value="NUDIX_hydrolase_CS"/>
</dbReference>
<dbReference type="PANTHER" id="PTHR43046:SF14">
    <property type="entry name" value="MUTT_NUDIX FAMILY PROTEIN"/>
    <property type="match status" value="1"/>
</dbReference>
<dbReference type="EMBL" id="MAEL01000027">
    <property type="protein sequence ID" value="KAF1305016.1"/>
    <property type="molecule type" value="Genomic_DNA"/>
</dbReference>
<dbReference type="Gene3D" id="3.90.79.10">
    <property type="entry name" value="Nucleoside Triphosphate Pyrophosphohydrolase"/>
    <property type="match status" value="1"/>
</dbReference>
<evidence type="ECO:0000256" key="3">
    <source>
        <dbReference type="RuleBase" id="RU003476"/>
    </source>
</evidence>
<accession>A0ABQ6Z1K3</accession>
<dbReference type="PROSITE" id="PS51462">
    <property type="entry name" value="NUDIX"/>
    <property type="match status" value="1"/>
</dbReference>
<protein>
    <submittedName>
        <fullName evidence="5">DNA mismatch repair protein MutT</fullName>
    </submittedName>
</protein>
<comment type="caution">
    <text evidence="5">The sequence shown here is derived from an EMBL/GenBank/DDBJ whole genome shotgun (WGS) entry which is preliminary data.</text>
</comment>
<comment type="cofactor">
    <cofactor evidence="1">
        <name>Mg(2+)</name>
        <dbReference type="ChEBI" id="CHEBI:18420"/>
    </cofactor>
</comment>
<dbReference type="InterPro" id="IPR020476">
    <property type="entry name" value="Nudix_hydrolase"/>
</dbReference>
<keyword evidence="2 3" id="KW-0378">Hydrolase</keyword>
<dbReference type="CDD" id="cd02883">
    <property type="entry name" value="NUDIX_Hydrolase"/>
    <property type="match status" value="1"/>
</dbReference>
<evidence type="ECO:0000313" key="5">
    <source>
        <dbReference type="EMBL" id="KAF1305016.1"/>
    </source>
</evidence>
<dbReference type="PANTHER" id="PTHR43046">
    <property type="entry name" value="GDP-MANNOSE MANNOSYL HYDROLASE"/>
    <property type="match status" value="1"/>
</dbReference>